<comment type="caution">
    <text evidence="1">The sequence shown here is derived from an EMBL/GenBank/DDBJ whole genome shotgun (WGS) entry which is preliminary data.</text>
</comment>
<evidence type="ECO:0000313" key="2">
    <source>
        <dbReference type="Proteomes" id="UP000010420"/>
    </source>
</evidence>
<dbReference type="Proteomes" id="UP000010420">
    <property type="component" value="Unassembled WGS sequence"/>
</dbReference>
<accession>L1QN86</accession>
<name>L1QN86_9CLOT</name>
<protein>
    <submittedName>
        <fullName evidence="1">Uncharacterized protein</fullName>
    </submittedName>
</protein>
<proteinExistence type="predicted"/>
<sequence length="47" mass="5762">MNCVEQLIKIKECKEFIREKQTFSVEDYYKIINFIKIVKRVIIKLIL</sequence>
<evidence type="ECO:0000313" key="1">
    <source>
        <dbReference type="EMBL" id="EKY29032.1"/>
    </source>
</evidence>
<gene>
    <name evidence="1" type="ORF">HMPREF0216_00391</name>
</gene>
<organism evidence="1 2">
    <name type="scientific">Clostridium celatum DSM 1785</name>
    <dbReference type="NCBI Taxonomy" id="545697"/>
    <lineage>
        <taxon>Bacteria</taxon>
        <taxon>Bacillati</taxon>
        <taxon>Bacillota</taxon>
        <taxon>Clostridia</taxon>
        <taxon>Eubacteriales</taxon>
        <taxon>Clostridiaceae</taxon>
        <taxon>Clostridium</taxon>
    </lineage>
</organism>
<dbReference type="AlphaFoldDB" id="L1QN86"/>
<dbReference type="HOGENOM" id="CLU_3166413_0_0_9"/>
<reference evidence="1 2" key="1">
    <citation type="submission" date="2012-05" db="EMBL/GenBank/DDBJ databases">
        <authorList>
            <person name="Weinstock G."/>
            <person name="Sodergren E."/>
            <person name="Lobos E.A."/>
            <person name="Fulton L."/>
            <person name="Fulton R."/>
            <person name="Courtney L."/>
            <person name="Fronick C."/>
            <person name="O'Laughlin M."/>
            <person name="Godfrey J."/>
            <person name="Wilson R.M."/>
            <person name="Miner T."/>
            <person name="Farmer C."/>
            <person name="Delehaunty K."/>
            <person name="Cordes M."/>
            <person name="Minx P."/>
            <person name="Tomlinson C."/>
            <person name="Chen J."/>
            <person name="Wollam A."/>
            <person name="Pepin K.H."/>
            <person name="Bhonagiri V."/>
            <person name="Zhang X."/>
            <person name="Suruliraj S."/>
            <person name="Warren W."/>
            <person name="Mitreva M."/>
            <person name="Mardis E.R."/>
            <person name="Wilson R.K."/>
        </authorList>
    </citation>
    <scope>NUCLEOTIDE SEQUENCE [LARGE SCALE GENOMIC DNA]</scope>
    <source>
        <strain evidence="1 2">DSM 1785</strain>
    </source>
</reference>
<dbReference type="EMBL" id="AMEZ01000013">
    <property type="protein sequence ID" value="EKY29032.1"/>
    <property type="molecule type" value="Genomic_DNA"/>
</dbReference>
<keyword evidence="2" id="KW-1185">Reference proteome</keyword>